<dbReference type="AlphaFoldDB" id="A0A328WRX5"/>
<keyword evidence="1" id="KW-0472">Membrane</keyword>
<reference evidence="2 3" key="1">
    <citation type="submission" date="2018-06" db="EMBL/GenBank/DDBJ databases">
        <title>Genomic Encyclopedia of Type Strains, Phase III (KMG-III): the genomes of soil and plant-associated and newly described type strains.</title>
        <authorList>
            <person name="Whitman W."/>
        </authorList>
    </citation>
    <scope>NUCLEOTIDE SEQUENCE [LARGE SCALE GENOMIC DNA]</scope>
    <source>
        <strain evidence="2 3">CGMCC 1.12504</strain>
    </source>
</reference>
<evidence type="ECO:0000313" key="3">
    <source>
        <dbReference type="Proteomes" id="UP000249518"/>
    </source>
</evidence>
<comment type="caution">
    <text evidence="2">The sequence shown here is derived from an EMBL/GenBank/DDBJ whole genome shotgun (WGS) entry which is preliminary data.</text>
</comment>
<keyword evidence="1" id="KW-0812">Transmembrane</keyword>
<keyword evidence="3" id="KW-1185">Reference proteome</keyword>
<name>A0A328WRX5_9FLAO</name>
<sequence>MIESISIQSISGKKKSFQREITFNKFFFDFSEFNPSELQSFDLEIVFKIPIISFRNNDYKWVSCDKERIANEFCPKIIKLDNGFFVQPNINYGMWEINPTHPKTLFWRFNPQDSNPITQYTGKENAKKIIQANNSFDFFIQPTLLFSQHNAIEFSRSKIPFTAIATFTDHCDFDTLESIQLQRVFFKERNIKVTKGFFLNHFSKRADNASYENDSEELLQWKKDGHELAYHSLSQSLKPIDDSLADFFNFKPPFDHIATWIDHGYQPYNFTLYQNNNIDVNEFSTNLKSKNINILWNYIDSGTSTIGVINQLNRNDFTLSSFYKGILNHPFKDKLAMMIKNIIFHFYADRELILKYGKTAGSFKRFFYQRNVKSFFTFINCVFSLLIPILKVFLFWKSNKNKPYKLANYSPLFFKHKILDNEFYIFQTLEMVDFKKALQKENILKLIDEKGIFIAHTYFAVPMKFHTGRIFKKPNQVDDEVAQNFANLGEKIAKNEIWNPTLVELVDYLIKFERTELDVDSDGKIVVANSIDLIHRIVN</sequence>
<accession>A0A328WRX5</accession>
<feature type="transmembrane region" description="Helical" evidence="1">
    <location>
        <begin position="375"/>
        <end position="396"/>
    </location>
</feature>
<dbReference type="OrthoDB" id="1290266at2"/>
<dbReference type="Proteomes" id="UP000249518">
    <property type="component" value="Unassembled WGS sequence"/>
</dbReference>
<dbReference type="EMBL" id="QLSV01000011">
    <property type="protein sequence ID" value="RAR47197.1"/>
    <property type="molecule type" value="Genomic_DNA"/>
</dbReference>
<evidence type="ECO:0000256" key="1">
    <source>
        <dbReference type="SAM" id="Phobius"/>
    </source>
</evidence>
<proteinExistence type="predicted"/>
<evidence type="ECO:0000313" key="2">
    <source>
        <dbReference type="EMBL" id="RAR47197.1"/>
    </source>
</evidence>
<keyword evidence="1" id="KW-1133">Transmembrane helix</keyword>
<protein>
    <submittedName>
        <fullName evidence="2">Uncharacterized protein</fullName>
    </submittedName>
</protein>
<gene>
    <name evidence="2" type="ORF">B0I10_111107</name>
</gene>
<dbReference type="RefSeq" id="WP_112086684.1">
    <property type="nucleotide sequence ID" value="NZ_QLSV01000011.1"/>
</dbReference>
<organism evidence="2 3">
    <name type="scientific">Flavobacterium lacus</name>
    <dbReference type="NCBI Taxonomy" id="1353778"/>
    <lineage>
        <taxon>Bacteria</taxon>
        <taxon>Pseudomonadati</taxon>
        <taxon>Bacteroidota</taxon>
        <taxon>Flavobacteriia</taxon>
        <taxon>Flavobacteriales</taxon>
        <taxon>Flavobacteriaceae</taxon>
        <taxon>Flavobacterium</taxon>
    </lineage>
</organism>